<gene>
    <name evidence="5" type="ORF">E3T61_14540</name>
</gene>
<dbReference type="OrthoDB" id="3289286at2"/>
<proteinExistence type="predicted"/>
<keyword evidence="1" id="KW-0805">Transcription regulation</keyword>
<evidence type="ECO:0000256" key="2">
    <source>
        <dbReference type="ARBA" id="ARBA00023125"/>
    </source>
</evidence>
<evidence type="ECO:0000313" key="5">
    <source>
        <dbReference type="EMBL" id="TFD87071.1"/>
    </source>
</evidence>
<dbReference type="InterPro" id="IPR008920">
    <property type="entry name" value="TF_FadR/GntR_C"/>
</dbReference>
<dbReference type="PANTHER" id="PTHR43537:SF24">
    <property type="entry name" value="GLUCONATE OPERON TRANSCRIPTIONAL REPRESSOR"/>
    <property type="match status" value="1"/>
</dbReference>
<dbReference type="AlphaFoldDB" id="A0A4R9BP07"/>
<dbReference type="GO" id="GO:0003677">
    <property type="term" value="F:DNA binding"/>
    <property type="evidence" value="ECO:0007669"/>
    <property type="project" value="UniProtKB-KW"/>
</dbReference>
<dbReference type="GO" id="GO:0003700">
    <property type="term" value="F:DNA-binding transcription factor activity"/>
    <property type="evidence" value="ECO:0007669"/>
    <property type="project" value="InterPro"/>
</dbReference>
<evidence type="ECO:0000313" key="6">
    <source>
        <dbReference type="Proteomes" id="UP000298468"/>
    </source>
</evidence>
<comment type="caution">
    <text evidence="5">The sequence shown here is derived from an EMBL/GenBank/DDBJ whole genome shotgun (WGS) entry which is preliminary data.</text>
</comment>
<dbReference type="RefSeq" id="WP_134641553.1">
    <property type="nucleotide sequence ID" value="NZ_SOHM01000031.1"/>
</dbReference>
<dbReference type="Proteomes" id="UP000298468">
    <property type="component" value="Unassembled WGS sequence"/>
</dbReference>
<evidence type="ECO:0000256" key="1">
    <source>
        <dbReference type="ARBA" id="ARBA00023015"/>
    </source>
</evidence>
<accession>A0A4R9BP07</accession>
<feature type="domain" description="HTH gntR-type" evidence="4">
    <location>
        <begin position="15"/>
        <end position="82"/>
    </location>
</feature>
<dbReference type="PANTHER" id="PTHR43537">
    <property type="entry name" value="TRANSCRIPTIONAL REGULATOR, GNTR FAMILY"/>
    <property type="match status" value="1"/>
</dbReference>
<dbReference type="InterPro" id="IPR036390">
    <property type="entry name" value="WH_DNA-bd_sf"/>
</dbReference>
<dbReference type="EMBL" id="SOHM01000031">
    <property type="protein sequence ID" value="TFD87071.1"/>
    <property type="molecule type" value="Genomic_DNA"/>
</dbReference>
<dbReference type="PROSITE" id="PS50949">
    <property type="entry name" value="HTH_GNTR"/>
    <property type="match status" value="1"/>
</dbReference>
<dbReference type="InterPro" id="IPR000524">
    <property type="entry name" value="Tscrpt_reg_HTH_GntR"/>
</dbReference>
<organism evidence="5 6">
    <name type="scientific">Cryobacterium lactosi</name>
    <dbReference type="NCBI Taxonomy" id="1259202"/>
    <lineage>
        <taxon>Bacteria</taxon>
        <taxon>Bacillati</taxon>
        <taxon>Actinomycetota</taxon>
        <taxon>Actinomycetes</taxon>
        <taxon>Micrococcales</taxon>
        <taxon>Microbacteriaceae</taxon>
        <taxon>Cryobacterium</taxon>
    </lineage>
</organism>
<dbReference type="InterPro" id="IPR036388">
    <property type="entry name" value="WH-like_DNA-bd_sf"/>
</dbReference>
<evidence type="ECO:0000259" key="4">
    <source>
        <dbReference type="PROSITE" id="PS50949"/>
    </source>
</evidence>
<dbReference type="Pfam" id="PF07729">
    <property type="entry name" value="FCD"/>
    <property type="match status" value="1"/>
</dbReference>
<dbReference type="Gene3D" id="1.10.10.10">
    <property type="entry name" value="Winged helix-like DNA-binding domain superfamily/Winged helix DNA-binding domain"/>
    <property type="match status" value="1"/>
</dbReference>
<reference evidence="5 6" key="1">
    <citation type="submission" date="2019-03" db="EMBL/GenBank/DDBJ databases">
        <title>Genomics of glacier-inhabiting Cryobacterium strains.</title>
        <authorList>
            <person name="Liu Q."/>
            <person name="Xin Y.-H."/>
        </authorList>
    </citation>
    <scope>NUCLEOTIDE SEQUENCE [LARGE SCALE GENOMIC DNA]</scope>
    <source>
        <strain evidence="5 6">Sr59</strain>
    </source>
</reference>
<dbReference type="SMART" id="SM00345">
    <property type="entry name" value="HTH_GNTR"/>
    <property type="match status" value="1"/>
</dbReference>
<dbReference type="InterPro" id="IPR011711">
    <property type="entry name" value="GntR_C"/>
</dbReference>
<keyword evidence="6" id="KW-1185">Reference proteome</keyword>
<name>A0A4R9BP07_9MICO</name>
<evidence type="ECO:0000256" key="3">
    <source>
        <dbReference type="ARBA" id="ARBA00023163"/>
    </source>
</evidence>
<keyword evidence="2" id="KW-0238">DNA-binding</keyword>
<dbReference type="SMART" id="SM00895">
    <property type="entry name" value="FCD"/>
    <property type="match status" value="1"/>
</dbReference>
<dbReference type="Gene3D" id="1.20.120.530">
    <property type="entry name" value="GntR ligand-binding domain-like"/>
    <property type="match status" value="1"/>
</dbReference>
<sequence length="230" mass="25596">MTDQHPAPGRVLQRKVLADYVYEEILSSLIDGRREPSATISIDGLARELNVSQTPVREALARLEHTGMVRRIALKGYTVAPLSTPKELAQLVDARIVIEPTNAEWACKRATTQLCDALQETIDRLGASHTGATFAEFRDYWQADEDFHRIIAENADNPFVLAAFKTLGGQIQRFRFFAGKGVTDADSAIREHTAILQAFLDRDPERARVAMVEHLVGVRERSVRDSGGVE</sequence>
<dbReference type="SUPFAM" id="SSF46785">
    <property type="entry name" value="Winged helix' DNA-binding domain"/>
    <property type="match status" value="1"/>
</dbReference>
<dbReference type="Pfam" id="PF00392">
    <property type="entry name" value="GntR"/>
    <property type="match status" value="1"/>
</dbReference>
<keyword evidence="3" id="KW-0804">Transcription</keyword>
<dbReference type="SUPFAM" id="SSF48008">
    <property type="entry name" value="GntR ligand-binding domain-like"/>
    <property type="match status" value="1"/>
</dbReference>
<protein>
    <submittedName>
        <fullName evidence="5">GntR family transcriptional regulator</fullName>
    </submittedName>
</protein>